<reference evidence="1" key="1">
    <citation type="journal article" date="2020" name="Stud. Mycol.">
        <title>101 Dothideomycetes genomes: a test case for predicting lifestyles and emergence of pathogens.</title>
        <authorList>
            <person name="Haridas S."/>
            <person name="Albert R."/>
            <person name="Binder M."/>
            <person name="Bloem J."/>
            <person name="Labutti K."/>
            <person name="Salamov A."/>
            <person name="Andreopoulos B."/>
            <person name="Baker S."/>
            <person name="Barry K."/>
            <person name="Bills G."/>
            <person name="Bluhm B."/>
            <person name="Cannon C."/>
            <person name="Castanera R."/>
            <person name="Culley D."/>
            <person name="Daum C."/>
            <person name="Ezra D."/>
            <person name="Gonzalez J."/>
            <person name="Henrissat B."/>
            <person name="Kuo A."/>
            <person name="Liang C."/>
            <person name="Lipzen A."/>
            <person name="Lutzoni F."/>
            <person name="Magnuson J."/>
            <person name="Mondo S."/>
            <person name="Nolan M."/>
            <person name="Ohm R."/>
            <person name="Pangilinan J."/>
            <person name="Park H.-J."/>
            <person name="Ramirez L."/>
            <person name="Alfaro M."/>
            <person name="Sun H."/>
            <person name="Tritt A."/>
            <person name="Yoshinaga Y."/>
            <person name="Zwiers L.-H."/>
            <person name="Turgeon B."/>
            <person name="Goodwin S."/>
            <person name="Spatafora J."/>
            <person name="Crous P."/>
            <person name="Grigoriev I."/>
        </authorList>
    </citation>
    <scope>NUCLEOTIDE SEQUENCE</scope>
    <source>
        <strain evidence="1">CBS 525.71</strain>
    </source>
</reference>
<protein>
    <submittedName>
        <fullName evidence="1">Uncharacterized protein</fullName>
    </submittedName>
</protein>
<proteinExistence type="predicted"/>
<evidence type="ECO:0000313" key="1">
    <source>
        <dbReference type="EMBL" id="KAF2627743.1"/>
    </source>
</evidence>
<gene>
    <name evidence="1" type="ORF">BU25DRAFT_431087</name>
</gene>
<evidence type="ECO:0000313" key="2">
    <source>
        <dbReference type="Proteomes" id="UP000799754"/>
    </source>
</evidence>
<name>A0ACB6S2X7_9PLEO</name>
<sequence>MAIFDWTDSKTWPAAFSHQLIKAGYMMEPQVARPWAPMIEFFDFAVSNCVERFVLCAGTTAELGKNGMGRVWDAFIERKVEFCVLRPSWFMGRIFTACQDGQIPFVIADDIADVASRALTNSISYDCDLRILGPELLTYDDVAARFSEALDRPIEHVKLDKQGRYENLVQAGLSEYYARFFTNTTLNSVVEHVTEHRPKSFDEFIREYRAVWLA</sequence>
<accession>A0ACB6S2X7</accession>
<keyword evidence="2" id="KW-1185">Reference proteome</keyword>
<dbReference type="Proteomes" id="UP000799754">
    <property type="component" value="Unassembled WGS sequence"/>
</dbReference>
<organism evidence="1 2">
    <name type="scientific">Macroventuria anomochaeta</name>
    <dbReference type="NCBI Taxonomy" id="301207"/>
    <lineage>
        <taxon>Eukaryota</taxon>
        <taxon>Fungi</taxon>
        <taxon>Dikarya</taxon>
        <taxon>Ascomycota</taxon>
        <taxon>Pezizomycotina</taxon>
        <taxon>Dothideomycetes</taxon>
        <taxon>Pleosporomycetidae</taxon>
        <taxon>Pleosporales</taxon>
        <taxon>Pleosporineae</taxon>
        <taxon>Didymellaceae</taxon>
        <taxon>Macroventuria</taxon>
    </lineage>
</organism>
<dbReference type="EMBL" id="MU006715">
    <property type="protein sequence ID" value="KAF2627743.1"/>
    <property type="molecule type" value="Genomic_DNA"/>
</dbReference>
<comment type="caution">
    <text evidence="1">The sequence shown here is derived from an EMBL/GenBank/DDBJ whole genome shotgun (WGS) entry which is preliminary data.</text>
</comment>